<dbReference type="PIRSF" id="PIRSF005052">
    <property type="entry name" value="P-loopkin"/>
    <property type="match status" value="1"/>
</dbReference>
<dbReference type="PANTHER" id="PTHR30448">
    <property type="entry name" value="RNASE ADAPTER PROTEIN RAPZ"/>
    <property type="match status" value="1"/>
</dbReference>
<sequence>MPKLVIVTGLSGAGKTQAMRCLEDLGFFCVDNLPPTLIPKFAELCAQAASKINKIALAVDIRGGEFFNTLFEVLHQIDLQGTGYEILFLEASDETLVRRYKESRRRHPLSSHGEILEVIREERSRLQDLRGKANKIIDTSNMAVQQLKEEIAAIYAGNANNSRLHITVISFGYKYGIPLDSDLVFDVRFLPNPHYDPALRPLSGNERPIRDYVFGSPPTEEFMEKFQDFIEFLIPQYIKEGKTTLMIAIGCTGGMHRSVVLANRLGEILESKDLPVTVRHRDIKKNRG</sequence>
<accession>A0A485LYK2</accession>
<dbReference type="GO" id="GO:0005524">
    <property type="term" value="F:ATP binding"/>
    <property type="evidence" value="ECO:0007669"/>
    <property type="project" value="UniProtKB-KW"/>
</dbReference>
<keyword evidence="1" id="KW-0547">Nucleotide-binding</keyword>
<dbReference type="Gene3D" id="3.40.50.300">
    <property type="entry name" value="P-loop containing nucleotide triphosphate hydrolases"/>
    <property type="match status" value="1"/>
</dbReference>
<evidence type="ECO:0000313" key="6">
    <source>
        <dbReference type="EMBL" id="VFU13974.1"/>
    </source>
</evidence>
<evidence type="ECO:0000259" key="4">
    <source>
        <dbReference type="Pfam" id="PF03668"/>
    </source>
</evidence>
<dbReference type="Pfam" id="PF03668">
    <property type="entry name" value="RapZ-like_N"/>
    <property type="match status" value="1"/>
</dbReference>
<proteinExistence type="inferred from homology"/>
<evidence type="ECO:0000256" key="3">
    <source>
        <dbReference type="ARBA" id="ARBA00023134"/>
    </source>
</evidence>
<gene>
    <name evidence="6" type="primary">yvcJ</name>
    <name evidence="6" type="ORF">SCFA_2380003</name>
</gene>
<name>A0A485LYK2_9ZZZZ</name>
<evidence type="ECO:0000256" key="2">
    <source>
        <dbReference type="ARBA" id="ARBA00022840"/>
    </source>
</evidence>
<keyword evidence="2" id="KW-0067">ATP-binding</keyword>
<dbReference type="InterPro" id="IPR005337">
    <property type="entry name" value="RapZ-like"/>
</dbReference>
<dbReference type="InterPro" id="IPR027417">
    <property type="entry name" value="P-loop_NTPase"/>
</dbReference>
<dbReference type="HAMAP" id="MF_00636">
    <property type="entry name" value="RapZ_like"/>
    <property type="match status" value="1"/>
</dbReference>
<protein>
    <submittedName>
        <fullName evidence="6">GTPase possibly involved in regulator sRNA degradation</fullName>
    </submittedName>
</protein>
<feature type="domain" description="RapZ C-terminal" evidence="5">
    <location>
        <begin position="165"/>
        <end position="284"/>
    </location>
</feature>
<dbReference type="AlphaFoldDB" id="A0A485LYK2"/>
<reference evidence="6" key="1">
    <citation type="submission" date="2019-03" db="EMBL/GenBank/DDBJ databases">
        <authorList>
            <person name="Hao L."/>
        </authorList>
    </citation>
    <scope>NUCLEOTIDE SEQUENCE</scope>
</reference>
<dbReference type="Pfam" id="PF22740">
    <property type="entry name" value="PapZ_C"/>
    <property type="match status" value="1"/>
</dbReference>
<keyword evidence="3" id="KW-0342">GTP-binding</keyword>
<dbReference type="InterPro" id="IPR053931">
    <property type="entry name" value="RapZ_C"/>
</dbReference>
<organism evidence="6">
    <name type="scientific">anaerobic digester metagenome</name>
    <dbReference type="NCBI Taxonomy" id="1263854"/>
    <lineage>
        <taxon>unclassified sequences</taxon>
        <taxon>metagenomes</taxon>
        <taxon>ecological metagenomes</taxon>
    </lineage>
</organism>
<dbReference type="EMBL" id="CAADRN010000155">
    <property type="protein sequence ID" value="VFU13974.1"/>
    <property type="molecule type" value="Genomic_DNA"/>
</dbReference>
<evidence type="ECO:0000256" key="1">
    <source>
        <dbReference type="ARBA" id="ARBA00022741"/>
    </source>
</evidence>
<dbReference type="PANTHER" id="PTHR30448:SF0">
    <property type="entry name" value="RNASE ADAPTER PROTEIN RAPZ"/>
    <property type="match status" value="1"/>
</dbReference>
<dbReference type="NCBIfam" id="NF003828">
    <property type="entry name" value="PRK05416.1"/>
    <property type="match status" value="1"/>
</dbReference>
<evidence type="ECO:0000259" key="5">
    <source>
        <dbReference type="Pfam" id="PF22740"/>
    </source>
</evidence>
<dbReference type="SUPFAM" id="SSF52540">
    <property type="entry name" value="P-loop containing nucleoside triphosphate hydrolases"/>
    <property type="match status" value="1"/>
</dbReference>
<dbReference type="InterPro" id="IPR053930">
    <property type="entry name" value="RapZ-like_N"/>
</dbReference>
<feature type="domain" description="RapZ-like N-terminal" evidence="4">
    <location>
        <begin position="3"/>
        <end position="158"/>
    </location>
</feature>
<dbReference type="GO" id="GO:0005525">
    <property type="term" value="F:GTP binding"/>
    <property type="evidence" value="ECO:0007669"/>
    <property type="project" value="UniProtKB-KW"/>
</dbReference>